<keyword evidence="3" id="KW-1185">Reference proteome</keyword>
<feature type="non-terminal residue" evidence="2">
    <location>
        <position position="83"/>
    </location>
</feature>
<feature type="compositionally biased region" description="Basic and acidic residues" evidence="1">
    <location>
        <begin position="31"/>
        <end position="42"/>
    </location>
</feature>
<feature type="region of interest" description="Disordered" evidence="1">
    <location>
        <begin position="1"/>
        <end position="83"/>
    </location>
</feature>
<name>A0AA38GCA0_TAXCH</name>
<accession>A0AA38GCA0</accession>
<gene>
    <name evidence="2" type="ORF">KI387_015385</name>
</gene>
<comment type="caution">
    <text evidence="2">The sequence shown here is derived from an EMBL/GenBank/DDBJ whole genome shotgun (WGS) entry which is preliminary data.</text>
</comment>
<evidence type="ECO:0000256" key="1">
    <source>
        <dbReference type="SAM" id="MobiDB-lite"/>
    </source>
</evidence>
<protein>
    <submittedName>
        <fullName evidence="2">Uncharacterized protein</fullName>
    </submittedName>
</protein>
<evidence type="ECO:0000313" key="3">
    <source>
        <dbReference type="Proteomes" id="UP000824469"/>
    </source>
</evidence>
<dbReference type="Proteomes" id="UP000824469">
    <property type="component" value="Unassembled WGS sequence"/>
</dbReference>
<proteinExistence type="predicted"/>
<evidence type="ECO:0000313" key="2">
    <source>
        <dbReference type="EMBL" id="KAH9320746.1"/>
    </source>
</evidence>
<organism evidence="2 3">
    <name type="scientific">Taxus chinensis</name>
    <name type="common">Chinese yew</name>
    <name type="synonym">Taxus wallichiana var. chinensis</name>
    <dbReference type="NCBI Taxonomy" id="29808"/>
    <lineage>
        <taxon>Eukaryota</taxon>
        <taxon>Viridiplantae</taxon>
        <taxon>Streptophyta</taxon>
        <taxon>Embryophyta</taxon>
        <taxon>Tracheophyta</taxon>
        <taxon>Spermatophyta</taxon>
        <taxon>Pinopsida</taxon>
        <taxon>Pinidae</taxon>
        <taxon>Conifers II</taxon>
        <taxon>Cupressales</taxon>
        <taxon>Taxaceae</taxon>
        <taxon>Taxus</taxon>
    </lineage>
</organism>
<dbReference type="AlphaFoldDB" id="A0AA38GCA0"/>
<reference evidence="2 3" key="1">
    <citation type="journal article" date="2021" name="Nat. Plants">
        <title>The Taxus genome provides insights into paclitaxel biosynthesis.</title>
        <authorList>
            <person name="Xiong X."/>
            <person name="Gou J."/>
            <person name="Liao Q."/>
            <person name="Li Y."/>
            <person name="Zhou Q."/>
            <person name="Bi G."/>
            <person name="Li C."/>
            <person name="Du R."/>
            <person name="Wang X."/>
            <person name="Sun T."/>
            <person name="Guo L."/>
            <person name="Liang H."/>
            <person name="Lu P."/>
            <person name="Wu Y."/>
            <person name="Zhang Z."/>
            <person name="Ro D.K."/>
            <person name="Shang Y."/>
            <person name="Huang S."/>
            <person name="Yan J."/>
        </authorList>
    </citation>
    <scope>NUCLEOTIDE SEQUENCE [LARGE SCALE GENOMIC DNA]</scope>
    <source>
        <strain evidence="2">Ta-2019</strain>
    </source>
</reference>
<feature type="compositionally biased region" description="Basic and acidic residues" evidence="1">
    <location>
        <begin position="74"/>
        <end position="83"/>
    </location>
</feature>
<sequence length="83" mass="9388">MSQGIGLRTFGPKNANTSGSAEMRTFSLGYARDKRNANRPNRENLSQTVRKQMGHLGREYANRPVRPKQGTLALREKGQRDTR</sequence>
<dbReference type="EMBL" id="JAHRHJ020000003">
    <property type="protein sequence ID" value="KAH9320746.1"/>
    <property type="molecule type" value="Genomic_DNA"/>
</dbReference>